<evidence type="ECO:0000313" key="8">
    <source>
        <dbReference type="Proteomes" id="UP000510682"/>
    </source>
</evidence>
<dbReference type="EMBL" id="CP059165">
    <property type="protein sequence ID" value="QLL06744.1"/>
    <property type="molecule type" value="Genomic_DNA"/>
</dbReference>
<protein>
    <submittedName>
        <fullName evidence="7">Lipoprotein LpqH</fullName>
    </submittedName>
</protein>
<reference evidence="7" key="2">
    <citation type="submission" date="2020-07" db="EMBL/GenBank/DDBJ databases">
        <authorList>
            <person name="Yu X."/>
        </authorList>
    </citation>
    <scope>NUCLEOTIDE SEQUENCE [LARGE SCALE GENOMIC DNA]</scope>
    <source>
        <strain evidence="7">24T</strain>
    </source>
</reference>
<evidence type="ECO:0000313" key="7">
    <source>
        <dbReference type="EMBL" id="QLL06744.1"/>
    </source>
</evidence>
<keyword evidence="3" id="KW-0472">Membrane</keyword>
<keyword evidence="1" id="KW-1003">Cell membrane</keyword>
<dbReference type="AlphaFoldDB" id="A0A7D6DWS6"/>
<keyword evidence="4" id="KW-0564">Palmitate</keyword>
<accession>A0A7D6DWS6</accession>
<evidence type="ECO:0000256" key="1">
    <source>
        <dbReference type="ARBA" id="ARBA00022475"/>
    </source>
</evidence>
<dbReference type="KEGG" id="mgor:H0P51_24030"/>
<feature type="signal peptide" evidence="6">
    <location>
        <begin position="1"/>
        <end position="27"/>
    </location>
</feature>
<dbReference type="Pfam" id="PF05481">
    <property type="entry name" value="Myco_19_kDa"/>
    <property type="match status" value="1"/>
</dbReference>
<keyword evidence="2 6" id="KW-0732">Signal</keyword>
<dbReference type="InterPro" id="IPR008691">
    <property type="entry name" value="LpqH"/>
</dbReference>
<dbReference type="GO" id="GO:0016020">
    <property type="term" value="C:membrane"/>
    <property type="evidence" value="ECO:0007669"/>
    <property type="project" value="InterPro"/>
</dbReference>
<evidence type="ECO:0000256" key="6">
    <source>
        <dbReference type="SAM" id="SignalP"/>
    </source>
</evidence>
<sequence length="140" mass="14912">MRNRMAAVAATAAALAVLGACSTPSQRQLASTATVTINGHEVHPHLVRCYQQEWFRTIELGDDTSGAKVVLDQREHPVATLSVRFHNLGGFTGDFARNDSNQAGTRFDGETFTITGTANGSNTATPNEATSTDFKIAAKC</sequence>
<proteinExistence type="predicted"/>
<name>A0A7D6DWS6_9MYCO</name>
<dbReference type="Proteomes" id="UP000510682">
    <property type="component" value="Chromosome"/>
</dbReference>
<keyword evidence="5 7" id="KW-0449">Lipoprotein</keyword>
<reference evidence="7" key="1">
    <citation type="submission" date="2020-07" db="EMBL/GenBank/DDBJ databases">
        <title>Description of Mycobacterium gordonae subsp. intergordonae subsp.nov. and Mycobacterium gordonae subsp. gordonae subsp. nov.</title>
        <authorList>
            <person name="Huang H."/>
        </authorList>
    </citation>
    <scope>NUCLEOTIDE SEQUENCE [LARGE SCALE GENOMIC DNA]</scope>
    <source>
        <strain evidence="7">24T</strain>
    </source>
</reference>
<evidence type="ECO:0000256" key="2">
    <source>
        <dbReference type="ARBA" id="ARBA00022729"/>
    </source>
</evidence>
<evidence type="ECO:0000256" key="4">
    <source>
        <dbReference type="ARBA" id="ARBA00023139"/>
    </source>
</evidence>
<gene>
    <name evidence="7" type="ORF">H0P51_24030</name>
</gene>
<dbReference type="PROSITE" id="PS51257">
    <property type="entry name" value="PROKAR_LIPOPROTEIN"/>
    <property type="match status" value="1"/>
</dbReference>
<keyword evidence="8" id="KW-1185">Reference proteome</keyword>
<organism evidence="7 8">
    <name type="scientific">Mycobacterium vicinigordonae</name>
    <dbReference type="NCBI Taxonomy" id="1719132"/>
    <lineage>
        <taxon>Bacteria</taxon>
        <taxon>Bacillati</taxon>
        <taxon>Actinomycetota</taxon>
        <taxon>Actinomycetes</taxon>
        <taxon>Mycobacteriales</taxon>
        <taxon>Mycobacteriaceae</taxon>
        <taxon>Mycobacterium</taxon>
    </lineage>
</organism>
<evidence type="ECO:0000256" key="3">
    <source>
        <dbReference type="ARBA" id="ARBA00023136"/>
    </source>
</evidence>
<feature type="chain" id="PRO_5039303703" evidence="6">
    <location>
        <begin position="28"/>
        <end position="140"/>
    </location>
</feature>
<evidence type="ECO:0000256" key="5">
    <source>
        <dbReference type="ARBA" id="ARBA00023288"/>
    </source>
</evidence>
<dbReference type="RefSeq" id="WP_180915321.1">
    <property type="nucleotide sequence ID" value="NZ_CP059165.1"/>
</dbReference>